<keyword evidence="5" id="KW-0788">Thiol protease</keyword>
<dbReference type="Proteomes" id="UP000423274">
    <property type="component" value="Chromosome"/>
</dbReference>
<dbReference type="InterPro" id="IPR000064">
    <property type="entry name" value="NLP_P60_dom"/>
</dbReference>
<dbReference type="Pfam" id="PF00877">
    <property type="entry name" value="NLPC_P60"/>
    <property type="match status" value="1"/>
</dbReference>
<evidence type="ECO:0000313" key="10">
    <source>
        <dbReference type="Proteomes" id="UP000423274"/>
    </source>
</evidence>
<evidence type="ECO:0000256" key="1">
    <source>
        <dbReference type="ARBA" id="ARBA00007074"/>
    </source>
</evidence>
<dbReference type="RefSeq" id="WP_049181318.1">
    <property type="nucleotide sequence ID" value="NZ_CP016355.1"/>
</dbReference>
<dbReference type="EMBL" id="CP022954">
    <property type="protein sequence ID" value="QGV18713.1"/>
    <property type="molecule type" value="Genomic_DNA"/>
</dbReference>
<evidence type="ECO:0000256" key="5">
    <source>
        <dbReference type="ARBA" id="ARBA00022807"/>
    </source>
</evidence>
<dbReference type="InterPro" id="IPR057309">
    <property type="entry name" value="PcsB_CC"/>
</dbReference>
<accession>A0AAP9HI65</accession>
<dbReference type="Gene3D" id="3.90.1720.10">
    <property type="entry name" value="endopeptidase domain like (from Nostoc punctiforme)"/>
    <property type="match status" value="1"/>
</dbReference>
<dbReference type="PROSITE" id="PS51935">
    <property type="entry name" value="NLPC_P60"/>
    <property type="match status" value="1"/>
</dbReference>
<sequence>MKLKQLVTGFITVATLAGVGVSGVAATTVKADDDKSSLTAKNDALLKQIQTANEKTAKLSNDVSNKALDIKNAEEKISASQAKIASYNQQIVKAQVEVGKRKDNLKEQLISLQKQVGNSVTGNVYFDFVLNSNSLSDLVGRSLTVNKLSQASAEALQAVKDSQAKVKALQTEQEAKQETLVATKSQLESDKAKIESLKSDAEKSASDLQQTLEANKDKLAQLAASEDAAKAAAATAAVAATPSASSTSTVSSSAASSSAASSSANTSTTSASSSASASQAPASNTSSVSVSGGSIASNAAKYIGVPYVYGGTSPSGFDCSGLIYYAAKEAGINLPRTSQAQSTLGSYVSVSDLKAGDLVFWGGVGSAYHVGIYIGGGQYLHAPAPGQNVTIQSMAYFAPSFGRRL</sequence>
<feature type="coiled-coil region" evidence="6">
    <location>
        <begin position="35"/>
        <end position="97"/>
    </location>
</feature>
<comment type="similarity">
    <text evidence="1">Belongs to the peptidase C40 family.</text>
</comment>
<dbReference type="PANTHER" id="PTHR47053">
    <property type="entry name" value="MUREIN DD-ENDOPEPTIDASE MEPH-RELATED"/>
    <property type="match status" value="1"/>
</dbReference>
<gene>
    <name evidence="9" type="ORF">LCAKO_2205</name>
</gene>
<keyword evidence="4 9" id="KW-0378">Hydrolase</keyword>
<dbReference type="PANTHER" id="PTHR47053:SF1">
    <property type="entry name" value="MUREIN DD-ENDOPEPTIDASE MEPH-RELATED"/>
    <property type="match status" value="1"/>
</dbReference>
<dbReference type="AlphaFoldDB" id="A0AAP9HI65"/>
<dbReference type="Gene3D" id="6.10.250.3150">
    <property type="match status" value="1"/>
</dbReference>
<dbReference type="SUPFAM" id="SSF54001">
    <property type="entry name" value="Cysteine proteinases"/>
    <property type="match status" value="1"/>
</dbReference>
<reference evidence="9 10" key="1">
    <citation type="submission" date="2017-08" db="EMBL/GenBank/DDBJ databases">
        <title>Genome sequence, comparative genomics and functional analysis of the highly adhesive Lactobacillus paracasei Kobulty strain.</title>
        <authorList>
            <person name="Koryszewska-Baginska A."/>
            <person name="Grynberg M."/>
            <person name="Aleksandrzak-Piekarczyk T."/>
        </authorList>
    </citation>
    <scope>NUCLEOTIDE SEQUENCE [LARGE SCALE GENOMIC DNA]</scope>
    <source>
        <strain evidence="9 10">IBB3423</strain>
    </source>
</reference>
<keyword evidence="6" id="KW-0175">Coiled coil</keyword>
<evidence type="ECO:0000256" key="4">
    <source>
        <dbReference type="ARBA" id="ARBA00022801"/>
    </source>
</evidence>
<dbReference type="GO" id="GO:0008234">
    <property type="term" value="F:cysteine-type peptidase activity"/>
    <property type="evidence" value="ECO:0007669"/>
    <property type="project" value="UniProtKB-KW"/>
</dbReference>
<dbReference type="InterPro" id="IPR038765">
    <property type="entry name" value="Papain-like_cys_pep_sf"/>
</dbReference>
<feature type="domain" description="NlpC/P60" evidence="8">
    <location>
        <begin position="289"/>
        <end position="405"/>
    </location>
</feature>
<evidence type="ECO:0000259" key="8">
    <source>
        <dbReference type="PROSITE" id="PS51935"/>
    </source>
</evidence>
<evidence type="ECO:0000256" key="6">
    <source>
        <dbReference type="SAM" id="Coils"/>
    </source>
</evidence>
<feature type="coiled-coil region" evidence="6">
    <location>
        <begin position="152"/>
        <end position="225"/>
    </location>
</feature>
<evidence type="ECO:0000256" key="2">
    <source>
        <dbReference type="ARBA" id="ARBA00022670"/>
    </source>
</evidence>
<evidence type="ECO:0000256" key="3">
    <source>
        <dbReference type="ARBA" id="ARBA00022729"/>
    </source>
</evidence>
<evidence type="ECO:0000256" key="7">
    <source>
        <dbReference type="SAM" id="MobiDB-lite"/>
    </source>
</evidence>
<keyword evidence="2" id="KW-0645">Protease</keyword>
<organism evidence="9 10">
    <name type="scientific">Lacticaseibacillus paracasei subsp. paracasei</name>
    <dbReference type="NCBI Taxonomy" id="47714"/>
    <lineage>
        <taxon>Bacteria</taxon>
        <taxon>Bacillati</taxon>
        <taxon>Bacillota</taxon>
        <taxon>Bacilli</taxon>
        <taxon>Lactobacillales</taxon>
        <taxon>Lactobacillaceae</taxon>
        <taxon>Lacticaseibacillus</taxon>
    </lineage>
</organism>
<name>A0AAP9HI65_LACPA</name>
<protein>
    <submittedName>
        <fullName evidence="9">Peptidoglycan hydrolase</fullName>
    </submittedName>
</protein>
<evidence type="ECO:0000313" key="9">
    <source>
        <dbReference type="EMBL" id="QGV18713.1"/>
    </source>
</evidence>
<proteinExistence type="inferred from homology"/>
<dbReference type="InterPro" id="IPR051202">
    <property type="entry name" value="Peptidase_C40"/>
</dbReference>
<feature type="region of interest" description="Disordered" evidence="7">
    <location>
        <begin position="256"/>
        <end position="291"/>
    </location>
</feature>
<dbReference type="Pfam" id="PF24568">
    <property type="entry name" value="CC_PcsB"/>
    <property type="match status" value="1"/>
</dbReference>
<keyword evidence="3" id="KW-0732">Signal</keyword>
<dbReference type="GO" id="GO:0006508">
    <property type="term" value="P:proteolysis"/>
    <property type="evidence" value="ECO:0007669"/>
    <property type="project" value="UniProtKB-KW"/>
</dbReference>